<dbReference type="InterPro" id="IPR029058">
    <property type="entry name" value="AB_hydrolase_fold"/>
</dbReference>
<feature type="domain" description="AB hydrolase-1" evidence="1">
    <location>
        <begin position="22"/>
        <end position="257"/>
    </location>
</feature>
<dbReference type="InterPro" id="IPR000073">
    <property type="entry name" value="AB_hydrolase_1"/>
</dbReference>
<proteinExistence type="predicted"/>
<reference evidence="3" key="1">
    <citation type="journal article" date="2019" name="Int. J. Syst. Evol. Microbiol.">
        <title>The Global Catalogue of Microorganisms (GCM) 10K type strain sequencing project: providing services to taxonomists for standard genome sequencing and annotation.</title>
        <authorList>
            <consortium name="The Broad Institute Genomics Platform"/>
            <consortium name="The Broad Institute Genome Sequencing Center for Infectious Disease"/>
            <person name="Wu L."/>
            <person name="Ma J."/>
        </authorList>
    </citation>
    <scope>NUCLEOTIDE SEQUENCE [LARGE SCALE GENOMIC DNA]</scope>
    <source>
        <strain evidence="3">CGMCC 1.12989</strain>
    </source>
</reference>
<dbReference type="InterPro" id="IPR050471">
    <property type="entry name" value="AB_hydrolase"/>
</dbReference>
<dbReference type="PRINTS" id="PR00111">
    <property type="entry name" value="ABHYDROLASE"/>
</dbReference>
<protein>
    <submittedName>
        <fullName evidence="2">Alpha/beta fold hydrolase</fullName>
    </submittedName>
</protein>
<evidence type="ECO:0000313" key="3">
    <source>
        <dbReference type="Proteomes" id="UP001595828"/>
    </source>
</evidence>
<comment type="caution">
    <text evidence="2">The sequence shown here is derived from an EMBL/GenBank/DDBJ whole genome shotgun (WGS) entry which is preliminary data.</text>
</comment>
<evidence type="ECO:0000259" key="1">
    <source>
        <dbReference type="Pfam" id="PF00561"/>
    </source>
</evidence>
<evidence type="ECO:0000313" key="2">
    <source>
        <dbReference type="EMBL" id="MFC4295295.1"/>
    </source>
</evidence>
<dbReference type="PANTHER" id="PTHR43433:SF4">
    <property type="entry name" value="NON-HEME CHLOROPEROXIDASE-RELATED"/>
    <property type="match status" value="1"/>
</dbReference>
<accession>A0ABV8RQY9</accession>
<sequence>MPHIEARDGTRLYVKTWGEGAPVVLIHGWPLSADSWDPQMNALADAGYKAIAYDRRGFGRSDQPSQGNDYNTYADDLADVMAATGATDNVALVGFSMGGGEIARYMSRHGGKGVTKAALISSVVPYMLQTDDNPHGVPQATFDQMSEGMLKDHRKFFASFFKDFFGVGFVSQPVSDETLDWAWGVTMQAGLRPILQAAQAFATTDFRPDLASFNVPTLVIHGTGDKTVPIDATGRVVASQVPSASLIEYAGEPHGVFATQSERLTRDLLDFLDGNANRSAFSGLDDATPRERQEIIDEVTRESMAGSASLA</sequence>
<dbReference type="Pfam" id="PF00561">
    <property type="entry name" value="Abhydrolase_1"/>
    <property type="match status" value="1"/>
</dbReference>
<organism evidence="2 3">
    <name type="scientific">Novosphingobium tardum</name>
    <dbReference type="NCBI Taxonomy" id="1538021"/>
    <lineage>
        <taxon>Bacteria</taxon>
        <taxon>Pseudomonadati</taxon>
        <taxon>Pseudomonadota</taxon>
        <taxon>Alphaproteobacteria</taxon>
        <taxon>Sphingomonadales</taxon>
        <taxon>Sphingomonadaceae</taxon>
        <taxon>Novosphingobium</taxon>
    </lineage>
</organism>
<keyword evidence="2" id="KW-0378">Hydrolase</keyword>
<dbReference type="PRINTS" id="PR00412">
    <property type="entry name" value="EPOXHYDRLASE"/>
</dbReference>
<dbReference type="Proteomes" id="UP001595828">
    <property type="component" value="Unassembled WGS sequence"/>
</dbReference>
<dbReference type="PANTHER" id="PTHR43433">
    <property type="entry name" value="HYDROLASE, ALPHA/BETA FOLD FAMILY PROTEIN"/>
    <property type="match status" value="1"/>
</dbReference>
<gene>
    <name evidence="2" type="ORF">ACFO0A_09530</name>
</gene>
<keyword evidence="3" id="KW-1185">Reference proteome</keyword>
<dbReference type="GO" id="GO:0016787">
    <property type="term" value="F:hydrolase activity"/>
    <property type="evidence" value="ECO:0007669"/>
    <property type="project" value="UniProtKB-KW"/>
</dbReference>
<dbReference type="InterPro" id="IPR000639">
    <property type="entry name" value="Epox_hydrolase-like"/>
</dbReference>
<name>A0ABV8RQY9_9SPHN</name>
<dbReference type="Gene3D" id="3.40.50.1820">
    <property type="entry name" value="alpha/beta hydrolase"/>
    <property type="match status" value="1"/>
</dbReference>
<dbReference type="RefSeq" id="WP_379538776.1">
    <property type="nucleotide sequence ID" value="NZ_JBHSDR010000006.1"/>
</dbReference>
<dbReference type="SUPFAM" id="SSF53474">
    <property type="entry name" value="alpha/beta-Hydrolases"/>
    <property type="match status" value="1"/>
</dbReference>
<dbReference type="EMBL" id="JBHSDR010000006">
    <property type="protein sequence ID" value="MFC4295295.1"/>
    <property type="molecule type" value="Genomic_DNA"/>
</dbReference>